<feature type="region of interest" description="Disordered" evidence="1">
    <location>
        <begin position="1"/>
        <end position="40"/>
    </location>
</feature>
<protein>
    <submittedName>
        <fullName evidence="2">Uncharacterized protein</fullName>
    </submittedName>
</protein>
<reference evidence="3" key="1">
    <citation type="journal article" date="2015" name="PLoS Genet.">
        <title>The dynamic genome and transcriptome of the human fungal pathogen Blastomyces and close relative Emmonsia.</title>
        <authorList>
            <person name="Munoz J.F."/>
            <person name="Gauthier G.M."/>
            <person name="Desjardins C.A."/>
            <person name="Gallo J.E."/>
            <person name="Holder J."/>
            <person name="Sullivan T.D."/>
            <person name="Marty A.J."/>
            <person name="Carmen J.C."/>
            <person name="Chen Z."/>
            <person name="Ding L."/>
            <person name="Gujja S."/>
            <person name="Magrini V."/>
            <person name="Misas E."/>
            <person name="Mitreva M."/>
            <person name="Priest M."/>
            <person name="Saif S."/>
            <person name="Whiston E.A."/>
            <person name="Young S."/>
            <person name="Zeng Q."/>
            <person name="Goldman W.E."/>
            <person name="Mardis E.R."/>
            <person name="Taylor J.W."/>
            <person name="McEwen J.G."/>
            <person name="Clay O.K."/>
            <person name="Klein B.S."/>
            <person name="Cuomo C.A."/>
        </authorList>
    </citation>
    <scope>NUCLEOTIDE SEQUENCE [LARGE SCALE GENOMIC DNA]</scope>
    <source>
        <strain evidence="3">SLH14081</strain>
    </source>
</reference>
<dbReference type="AlphaFoldDB" id="A0A179UFI4"/>
<evidence type="ECO:0000256" key="1">
    <source>
        <dbReference type="SAM" id="MobiDB-lite"/>
    </source>
</evidence>
<accession>A0A179UFI4</accession>
<dbReference type="RefSeq" id="XP_002627020.1">
    <property type="nucleotide sequence ID" value="XM_002626974.2"/>
</dbReference>
<gene>
    <name evidence="2" type="ORF">BDBG_01691</name>
</gene>
<dbReference type="KEGG" id="bgh:BDBG_01691"/>
<feature type="compositionally biased region" description="Basic residues" evidence="1">
    <location>
        <begin position="1"/>
        <end position="14"/>
    </location>
</feature>
<dbReference type="Proteomes" id="UP000002038">
    <property type="component" value="Unassembled WGS sequence"/>
</dbReference>
<name>A0A179UFI4_BLAGS</name>
<dbReference type="OrthoDB" id="4186029at2759"/>
<evidence type="ECO:0000313" key="3">
    <source>
        <dbReference type="Proteomes" id="UP000002038"/>
    </source>
</evidence>
<keyword evidence="3" id="KW-1185">Reference proteome</keyword>
<dbReference type="EMBL" id="GG657450">
    <property type="protein sequence ID" value="OAT05272.1"/>
    <property type="molecule type" value="Genomic_DNA"/>
</dbReference>
<sequence>MSGKKPTPRRRGRPSRASTAGSASDHELAGMSSNPADIFKDMSSAVEKRNKDKWQRLRAQHKSQVKKTEEVIQSMAHSNKLALIRHRRAQIKRLLDLVKKRTEIEMEIVANMQRLGDLYEAASSELNSVLTSRLSYLQ</sequence>
<dbReference type="GeneID" id="8506350"/>
<organism evidence="2 3">
    <name type="scientific">Blastomyces gilchristii (strain SLH14081)</name>
    <name type="common">Blastomyces dermatitidis</name>
    <dbReference type="NCBI Taxonomy" id="559298"/>
    <lineage>
        <taxon>Eukaryota</taxon>
        <taxon>Fungi</taxon>
        <taxon>Dikarya</taxon>
        <taxon>Ascomycota</taxon>
        <taxon>Pezizomycotina</taxon>
        <taxon>Eurotiomycetes</taxon>
        <taxon>Eurotiomycetidae</taxon>
        <taxon>Onygenales</taxon>
        <taxon>Ajellomycetaceae</taxon>
        <taxon>Blastomyces</taxon>
    </lineage>
</organism>
<evidence type="ECO:0000313" key="2">
    <source>
        <dbReference type="EMBL" id="OAT05272.1"/>
    </source>
</evidence>
<proteinExistence type="predicted"/>
<dbReference type="VEuPathDB" id="FungiDB:BDBG_01691"/>